<protein>
    <submittedName>
        <fullName evidence="2">TadE family type IV pilus minor pilin</fullName>
    </submittedName>
</protein>
<feature type="compositionally biased region" description="Basic residues" evidence="1">
    <location>
        <begin position="29"/>
        <end position="39"/>
    </location>
</feature>
<comment type="caution">
    <text evidence="2">The sequence shown here is derived from an EMBL/GenBank/DDBJ whole genome shotgun (WGS) entry which is preliminary data.</text>
</comment>
<evidence type="ECO:0000313" key="2">
    <source>
        <dbReference type="EMBL" id="MFB9833307.1"/>
    </source>
</evidence>
<dbReference type="EMBL" id="JBHLZP010000083">
    <property type="protein sequence ID" value="MFB9833307.1"/>
    <property type="molecule type" value="Genomic_DNA"/>
</dbReference>
<gene>
    <name evidence="2" type="ORF">ACFFNX_14025</name>
</gene>
<feature type="region of interest" description="Disordered" evidence="1">
    <location>
        <begin position="76"/>
        <end position="96"/>
    </location>
</feature>
<feature type="region of interest" description="Disordered" evidence="1">
    <location>
        <begin position="1"/>
        <end position="60"/>
    </location>
</feature>
<feature type="region of interest" description="Disordered" evidence="1">
    <location>
        <begin position="197"/>
        <end position="233"/>
    </location>
</feature>
<dbReference type="NCBIfam" id="NF041390">
    <property type="entry name" value="TadE_Rv3655c"/>
    <property type="match status" value="1"/>
</dbReference>
<reference evidence="2 3" key="1">
    <citation type="submission" date="2024-09" db="EMBL/GenBank/DDBJ databases">
        <authorList>
            <person name="Sun Q."/>
            <person name="Mori K."/>
        </authorList>
    </citation>
    <scope>NUCLEOTIDE SEQUENCE [LARGE SCALE GENOMIC DNA]</scope>
    <source>
        <strain evidence="2 3">TBRC 0563</strain>
    </source>
</reference>
<dbReference type="Proteomes" id="UP001589627">
    <property type="component" value="Unassembled WGS sequence"/>
</dbReference>
<dbReference type="InterPro" id="IPR049790">
    <property type="entry name" value="Rv3655c/TadE"/>
</dbReference>
<evidence type="ECO:0000256" key="1">
    <source>
        <dbReference type="SAM" id="MobiDB-lite"/>
    </source>
</evidence>
<dbReference type="RefSeq" id="WP_378200692.1">
    <property type="nucleotide sequence ID" value="NZ_JBHLZP010000083.1"/>
</dbReference>
<accession>A0ABV5YE32</accession>
<evidence type="ECO:0000313" key="3">
    <source>
        <dbReference type="Proteomes" id="UP001589627"/>
    </source>
</evidence>
<name>A0ABV5YE32_9ACTN</name>
<organism evidence="2 3">
    <name type="scientific">Actinoallomurus acaciae</name>
    <dbReference type="NCBI Taxonomy" id="502577"/>
    <lineage>
        <taxon>Bacteria</taxon>
        <taxon>Bacillati</taxon>
        <taxon>Actinomycetota</taxon>
        <taxon>Actinomycetes</taxon>
        <taxon>Streptosporangiales</taxon>
        <taxon>Thermomonosporaceae</taxon>
        <taxon>Actinoallomurus</taxon>
    </lineage>
</organism>
<keyword evidence="3" id="KW-1185">Reference proteome</keyword>
<feature type="compositionally biased region" description="Basic and acidic residues" evidence="1">
    <location>
        <begin position="224"/>
        <end position="233"/>
    </location>
</feature>
<sequence length="233" mass="24129">MTRPDLGCPDSESADAGRASTRPPGRTRAGQRRARRHGIRGPAVGRSGGGGAVGRHPLGGRPRLAHARVALSRLHGRRTRRGTATRGRSVPLRGGQRGSITAETAVALPALVIVLAVALWGVSASAAQIACLDAARAGARAAARGEPQPEVRAAVLRAAPPNARVLLSRDETTTRVVVEAQADSPLRGLFPALKLEAQAITATEPQPNAPGPPTSSDTPPTPTETDKENEMPQ</sequence>
<proteinExistence type="predicted"/>